<dbReference type="Proteomes" id="UP001596065">
    <property type="component" value="Unassembled WGS sequence"/>
</dbReference>
<name>A0ABW0WT01_STRNO</name>
<protein>
    <submittedName>
        <fullName evidence="2">Uncharacterized protein</fullName>
    </submittedName>
</protein>
<evidence type="ECO:0000313" key="3">
    <source>
        <dbReference type="Proteomes" id="UP001596065"/>
    </source>
</evidence>
<comment type="caution">
    <text evidence="2">The sequence shown here is derived from an EMBL/GenBank/DDBJ whole genome shotgun (WGS) entry which is preliminary data.</text>
</comment>
<sequence>MTTSYAQDSSDPRGSAVPAVAAALLFLLGPLALALGGLSAMATDACGPDDCPAAPAPPLSVLFLVLTLPAG</sequence>
<gene>
    <name evidence="2" type="ORF">ACFP3J_31815</name>
</gene>
<keyword evidence="1" id="KW-1133">Transmembrane helix</keyword>
<feature type="transmembrane region" description="Helical" evidence="1">
    <location>
        <begin position="16"/>
        <end position="35"/>
    </location>
</feature>
<evidence type="ECO:0000313" key="2">
    <source>
        <dbReference type="EMBL" id="MFC5660044.1"/>
    </source>
</evidence>
<keyword evidence="3" id="KW-1185">Reference proteome</keyword>
<keyword evidence="1" id="KW-0472">Membrane</keyword>
<dbReference type="EMBL" id="JBHSOE010000082">
    <property type="protein sequence ID" value="MFC5660044.1"/>
    <property type="molecule type" value="Genomic_DNA"/>
</dbReference>
<dbReference type="RefSeq" id="WP_344345139.1">
    <property type="nucleotide sequence ID" value="NZ_BAAASM010000001.1"/>
</dbReference>
<accession>A0ABW0WT01</accession>
<keyword evidence="1" id="KW-0812">Transmembrane</keyword>
<reference evidence="3" key="1">
    <citation type="journal article" date="2019" name="Int. J. Syst. Evol. Microbiol.">
        <title>The Global Catalogue of Microorganisms (GCM) 10K type strain sequencing project: providing services to taxonomists for standard genome sequencing and annotation.</title>
        <authorList>
            <consortium name="The Broad Institute Genomics Platform"/>
            <consortium name="The Broad Institute Genome Sequencing Center for Infectious Disease"/>
            <person name="Wu L."/>
            <person name="Ma J."/>
        </authorList>
    </citation>
    <scope>NUCLEOTIDE SEQUENCE [LARGE SCALE GENOMIC DNA]</scope>
    <source>
        <strain evidence="3">KCTC 5701</strain>
    </source>
</reference>
<evidence type="ECO:0000256" key="1">
    <source>
        <dbReference type="SAM" id="Phobius"/>
    </source>
</evidence>
<organism evidence="2 3">
    <name type="scientific">Streptomyces nogalater</name>
    <dbReference type="NCBI Taxonomy" id="38314"/>
    <lineage>
        <taxon>Bacteria</taxon>
        <taxon>Bacillati</taxon>
        <taxon>Actinomycetota</taxon>
        <taxon>Actinomycetes</taxon>
        <taxon>Kitasatosporales</taxon>
        <taxon>Streptomycetaceae</taxon>
        <taxon>Streptomyces</taxon>
    </lineage>
</organism>
<proteinExistence type="predicted"/>